<reference evidence="6" key="2">
    <citation type="submission" date="2025-08" db="UniProtKB">
        <authorList>
            <consortium name="Ensembl"/>
        </authorList>
    </citation>
    <scope>IDENTIFICATION</scope>
</reference>
<dbReference type="FunFam" id="3.30.1520.10:FF:000040">
    <property type="entry name" value="NADPH oxidase organizer 1"/>
    <property type="match status" value="1"/>
</dbReference>
<proteinExistence type="predicted"/>
<dbReference type="GO" id="GO:0042554">
    <property type="term" value="P:superoxide anion generation"/>
    <property type="evidence" value="ECO:0007669"/>
    <property type="project" value="TreeGrafter"/>
</dbReference>
<feature type="domain" description="PX" evidence="5">
    <location>
        <begin position="1"/>
        <end position="126"/>
    </location>
</feature>
<keyword evidence="1 2" id="KW-0728">SH3 domain</keyword>
<keyword evidence="7" id="KW-1185">Reference proteome</keyword>
<dbReference type="PANTHER" id="PTHR15706">
    <property type="entry name" value="SH3 MULTIPLE DOMAIN"/>
    <property type="match status" value="1"/>
</dbReference>
<reference evidence="6" key="3">
    <citation type="submission" date="2025-09" db="UniProtKB">
        <authorList>
            <consortium name="Ensembl"/>
        </authorList>
    </citation>
    <scope>IDENTIFICATION</scope>
</reference>
<dbReference type="PANTHER" id="PTHR15706:SF10">
    <property type="entry name" value="NADPH OXIDASE ORGANIZER 1"/>
    <property type="match status" value="1"/>
</dbReference>
<dbReference type="InterPro" id="IPR001452">
    <property type="entry name" value="SH3_domain"/>
</dbReference>
<dbReference type="SUPFAM" id="SSF64268">
    <property type="entry name" value="PX domain"/>
    <property type="match status" value="1"/>
</dbReference>
<dbReference type="GO" id="GO:0005737">
    <property type="term" value="C:cytoplasm"/>
    <property type="evidence" value="ECO:0007669"/>
    <property type="project" value="TreeGrafter"/>
</dbReference>
<evidence type="ECO:0000256" key="3">
    <source>
        <dbReference type="SAM" id="MobiDB-lite"/>
    </source>
</evidence>
<dbReference type="PROSITE" id="PS50002">
    <property type="entry name" value="SH3"/>
    <property type="match status" value="2"/>
</dbReference>
<accession>A0A4X2KQW3</accession>
<feature type="domain" description="SH3" evidence="4">
    <location>
        <begin position="236"/>
        <end position="295"/>
    </location>
</feature>
<reference evidence="7" key="1">
    <citation type="submission" date="2018-12" db="EMBL/GenBank/DDBJ databases">
        <authorList>
            <person name="Yazar S."/>
        </authorList>
    </citation>
    <scope>NUCLEOTIDE SEQUENCE [LARGE SCALE GENOMIC DNA]</scope>
</reference>
<dbReference type="SMART" id="SM00326">
    <property type="entry name" value="SH3"/>
    <property type="match status" value="2"/>
</dbReference>
<protein>
    <recommendedName>
        <fullName evidence="8">NADPH oxidase organizer 1</fullName>
    </recommendedName>
</protein>
<dbReference type="Ensembl" id="ENSVURT00010016060.1">
    <property type="protein sequence ID" value="ENSVURP00010014113.1"/>
    <property type="gene ID" value="ENSVURG00010010834.1"/>
</dbReference>
<feature type="compositionally biased region" description="Polar residues" evidence="3">
    <location>
        <begin position="434"/>
        <end position="443"/>
    </location>
</feature>
<dbReference type="InterPro" id="IPR051228">
    <property type="entry name" value="NADPH_Oxidase/PX-Domain"/>
</dbReference>
<organism evidence="6 7">
    <name type="scientific">Vombatus ursinus</name>
    <name type="common">Common wombat</name>
    <dbReference type="NCBI Taxonomy" id="29139"/>
    <lineage>
        <taxon>Eukaryota</taxon>
        <taxon>Metazoa</taxon>
        <taxon>Chordata</taxon>
        <taxon>Craniata</taxon>
        <taxon>Vertebrata</taxon>
        <taxon>Euteleostomi</taxon>
        <taxon>Mammalia</taxon>
        <taxon>Metatheria</taxon>
        <taxon>Diprotodontia</taxon>
        <taxon>Vombatidae</taxon>
        <taxon>Vombatus</taxon>
    </lineage>
</organism>
<dbReference type="Gene3D" id="3.30.1520.10">
    <property type="entry name" value="Phox-like domain"/>
    <property type="match status" value="1"/>
</dbReference>
<dbReference type="Pfam" id="PF14604">
    <property type="entry name" value="SH3_9"/>
    <property type="match status" value="1"/>
</dbReference>
<name>A0A4X2KQW3_VOMUR</name>
<dbReference type="AlphaFoldDB" id="A0A4X2KQW3"/>
<feature type="region of interest" description="Disordered" evidence="3">
    <location>
        <begin position="309"/>
        <end position="372"/>
    </location>
</feature>
<dbReference type="Proteomes" id="UP000314987">
    <property type="component" value="Unassembled WGS sequence"/>
</dbReference>
<dbReference type="Pfam" id="PF00787">
    <property type="entry name" value="PX"/>
    <property type="match status" value="1"/>
</dbReference>
<dbReference type="InterPro" id="IPR001683">
    <property type="entry name" value="PX_dom"/>
</dbReference>
<evidence type="ECO:0000256" key="2">
    <source>
        <dbReference type="PROSITE-ProRule" id="PRU00192"/>
    </source>
</evidence>
<dbReference type="GeneTree" id="ENSGT00940000158812"/>
<gene>
    <name evidence="6" type="primary">NOXO1</name>
</gene>
<evidence type="ECO:0000259" key="4">
    <source>
        <dbReference type="PROSITE" id="PS50002"/>
    </source>
</evidence>
<dbReference type="SMART" id="SM00312">
    <property type="entry name" value="PX"/>
    <property type="match status" value="1"/>
</dbReference>
<evidence type="ECO:0000256" key="1">
    <source>
        <dbReference type="ARBA" id="ARBA00022443"/>
    </source>
</evidence>
<dbReference type="InterPro" id="IPR036028">
    <property type="entry name" value="SH3-like_dom_sf"/>
</dbReference>
<feature type="region of interest" description="Disordered" evidence="3">
    <location>
        <begin position="395"/>
        <end position="443"/>
    </location>
</feature>
<evidence type="ECO:0000313" key="6">
    <source>
        <dbReference type="Ensembl" id="ENSVURP00010014113.1"/>
    </source>
</evidence>
<dbReference type="InterPro" id="IPR036871">
    <property type="entry name" value="PX_dom_sf"/>
</dbReference>
<dbReference type="STRING" id="29139.ENSVURP00010014113"/>
<dbReference type="GO" id="GO:0035091">
    <property type="term" value="F:phosphatidylinositol binding"/>
    <property type="evidence" value="ECO:0007669"/>
    <property type="project" value="InterPro"/>
</dbReference>
<sequence length="443" mass="48381">MTGTRQAESVRGVGFMLGRRPQLFIFSVLWSDGNDSLIYRTFQEFRQFHKTLKDTFPLEAGLLKSSDCVLPKFQDALVLLPSGRTRKGLARLRLLEAYSQQLLRVTETVSQSEVVTGFFQPQPGDLEPVLPQNSLVIMPSPWERPEQSPKKPPALEPDIYNLEAQTFRCLDNFSTQDTRGRLFKAGAGEELDVLLKEPTGWWLVENEDRQIAWFPAPYLEEVSPREGCEEMPQTPCSGLPFCTTGAYVSSREDELSVPAGARVTVLQESECGWWQCRYLGRLGLLPAVLLCPDPVNASGLGMLLNATRANLDPEPSSGTEAEPEEGRLHPHPQPAPPTNLNSSSDSGSGSDNGESSAMAAPGSGPVVPARPRRGDILRSCCSVTRKALFRPVTRRSPVPTLDSGLEIPAPALPSAKPCLASPASYSSKLPGLDSQINSLDARL</sequence>
<dbReference type="SUPFAM" id="SSF50044">
    <property type="entry name" value="SH3-domain"/>
    <property type="match status" value="2"/>
</dbReference>
<dbReference type="Gene3D" id="2.30.30.40">
    <property type="entry name" value="SH3 Domains"/>
    <property type="match status" value="2"/>
</dbReference>
<evidence type="ECO:0008006" key="8">
    <source>
        <dbReference type="Google" id="ProtNLM"/>
    </source>
</evidence>
<dbReference type="GO" id="GO:0016176">
    <property type="term" value="F:superoxide-generating NADPH oxidase activator activity"/>
    <property type="evidence" value="ECO:0007669"/>
    <property type="project" value="TreeGrafter"/>
</dbReference>
<evidence type="ECO:0000313" key="7">
    <source>
        <dbReference type="Proteomes" id="UP000314987"/>
    </source>
</evidence>
<feature type="domain" description="SH3" evidence="4">
    <location>
        <begin position="162"/>
        <end position="224"/>
    </location>
</feature>
<dbReference type="OMA" id="WERPEQS"/>
<evidence type="ECO:0000259" key="5">
    <source>
        <dbReference type="PROSITE" id="PS50195"/>
    </source>
</evidence>
<dbReference type="PROSITE" id="PS50195">
    <property type="entry name" value="PX"/>
    <property type="match status" value="1"/>
</dbReference>
<feature type="compositionally biased region" description="Low complexity" evidence="3">
    <location>
        <begin position="341"/>
        <end position="356"/>
    </location>
</feature>